<proteinExistence type="predicted"/>
<organism evidence="2 3">
    <name type="scientific">Marinitoga aeolica</name>
    <dbReference type="NCBI Taxonomy" id="2809031"/>
    <lineage>
        <taxon>Bacteria</taxon>
        <taxon>Thermotogati</taxon>
        <taxon>Thermotogota</taxon>
        <taxon>Thermotogae</taxon>
        <taxon>Petrotogales</taxon>
        <taxon>Petrotogaceae</taxon>
        <taxon>Marinitoga</taxon>
    </lineage>
</organism>
<keyword evidence="1" id="KW-1133">Transmembrane helix</keyword>
<keyword evidence="1" id="KW-0472">Membrane</keyword>
<evidence type="ECO:0000313" key="3">
    <source>
        <dbReference type="Proteomes" id="UP001232493"/>
    </source>
</evidence>
<dbReference type="Pfam" id="PF06195">
    <property type="entry name" value="DUF996"/>
    <property type="match status" value="1"/>
</dbReference>
<dbReference type="Proteomes" id="UP001232493">
    <property type="component" value="Chromosome"/>
</dbReference>
<keyword evidence="3" id="KW-1185">Reference proteome</keyword>
<evidence type="ECO:0000256" key="1">
    <source>
        <dbReference type="SAM" id="Phobius"/>
    </source>
</evidence>
<name>A0ABY8PRS4_9BACT</name>
<dbReference type="RefSeq" id="WP_280999698.1">
    <property type="nucleotide sequence ID" value="NZ_CP069362.1"/>
</dbReference>
<evidence type="ECO:0000313" key="2">
    <source>
        <dbReference type="EMBL" id="WGS65322.1"/>
    </source>
</evidence>
<accession>A0ABY8PRS4</accession>
<protein>
    <submittedName>
        <fullName evidence="2">DUF996 domain-containing protein</fullName>
    </submittedName>
</protein>
<feature type="transmembrane region" description="Helical" evidence="1">
    <location>
        <begin position="49"/>
        <end position="74"/>
    </location>
</feature>
<dbReference type="EMBL" id="CP069362">
    <property type="protein sequence ID" value="WGS65322.1"/>
    <property type="molecule type" value="Genomic_DNA"/>
</dbReference>
<dbReference type="InterPro" id="IPR010397">
    <property type="entry name" value="DUF996"/>
</dbReference>
<gene>
    <name evidence="2" type="ORF">JRV97_01840</name>
</gene>
<reference evidence="2 3" key="1">
    <citation type="submission" date="2021-02" db="EMBL/GenBank/DDBJ databases">
        <title>Characterization of Marinitoga sp. nov. str. BP5-C20A.</title>
        <authorList>
            <person name="Erauso G."/>
            <person name="Postec A."/>
        </authorList>
    </citation>
    <scope>NUCLEOTIDE SEQUENCE [LARGE SCALE GENOMIC DNA]</scope>
    <source>
        <strain evidence="2 3">BP5-C20A</strain>
    </source>
</reference>
<feature type="transmembrane region" description="Helical" evidence="1">
    <location>
        <begin position="94"/>
        <end position="116"/>
    </location>
</feature>
<feature type="transmembrane region" description="Helical" evidence="1">
    <location>
        <begin position="12"/>
        <end position="37"/>
    </location>
</feature>
<feature type="transmembrane region" description="Helical" evidence="1">
    <location>
        <begin position="137"/>
        <end position="163"/>
    </location>
</feature>
<keyword evidence="1" id="KW-0812">Transmembrane</keyword>
<sequence length="187" mass="21770">MNLKNAKIMAGVGAILELAGHFGLIGFILELIGIYKISETVKDKRIFNYILWPGIIIFIIYIGGFLIFTGSFFYSSPNMMFNNDEFFYETGHRFPNMFLMFIGFIVSLILPIIYQIKAYTLLGDYFGNDYFYKSAKFLKWGLILSIIIVGLLLIFIAEIFKIIGYFTLPDEYKLEKEGEEEWRVKNY</sequence>